<name>A0A076NS94_9CORY</name>
<dbReference type="RefSeq" id="WP_038593384.1">
    <property type="nucleotide sequence ID" value="NZ_CP009211.1"/>
</dbReference>
<dbReference type="EMBL" id="CP009211">
    <property type="protein sequence ID" value="AIJ34500.1"/>
    <property type="molecule type" value="Genomic_DNA"/>
</dbReference>
<reference evidence="3 5" key="2">
    <citation type="submission" date="2017-06" db="EMBL/GenBank/DDBJ databases">
        <authorList>
            <consortium name="Pathogen Informatics"/>
        </authorList>
    </citation>
    <scope>NUCLEOTIDE SEQUENCE [LARGE SCALE GENOMIC DNA]</scope>
    <source>
        <strain evidence="3 5">NCTC13015</strain>
    </source>
</reference>
<evidence type="ECO:0000313" key="3">
    <source>
        <dbReference type="EMBL" id="SNV52125.1"/>
    </source>
</evidence>
<dbReference type="HOGENOM" id="CLU_1892692_0_0_11"/>
<feature type="chain" id="PRO_5001715946" description="Secreted protein" evidence="1">
    <location>
        <begin position="25"/>
        <end position="139"/>
    </location>
</feature>
<proteinExistence type="predicted"/>
<keyword evidence="1" id="KW-0732">Signal</keyword>
<feature type="signal peptide" evidence="1">
    <location>
        <begin position="1"/>
        <end position="24"/>
    </location>
</feature>
<accession>A0A076NS94</accession>
<dbReference type="Proteomes" id="UP000028780">
    <property type="component" value="Chromosome"/>
</dbReference>
<evidence type="ECO:0008006" key="6">
    <source>
        <dbReference type="Google" id="ProtNLM"/>
    </source>
</evidence>
<dbReference type="EMBL" id="LT906467">
    <property type="protein sequence ID" value="SNV52125.1"/>
    <property type="molecule type" value="Genomic_DNA"/>
</dbReference>
<dbReference type="eggNOG" id="ENOG5031XHW">
    <property type="taxonomic scope" value="Bacteria"/>
</dbReference>
<organism evidence="2 4">
    <name type="scientific">Corynebacterium imitans</name>
    <dbReference type="NCBI Taxonomy" id="156978"/>
    <lineage>
        <taxon>Bacteria</taxon>
        <taxon>Bacillati</taxon>
        <taxon>Actinomycetota</taxon>
        <taxon>Actinomycetes</taxon>
        <taxon>Mycobacteriales</taxon>
        <taxon>Corynebacteriaceae</taxon>
        <taxon>Corynebacterium</taxon>
    </lineage>
</organism>
<protein>
    <recommendedName>
        <fullName evidence="6">Secreted protein</fullName>
    </recommendedName>
</protein>
<gene>
    <name evidence="2" type="ORF">CIMIT_11980</name>
    <name evidence="3" type="ORF">SAMEA4535761_00029</name>
</gene>
<keyword evidence="4" id="KW-1185">Reference proteome</keyword>
<evidence type="ECO:0000256" key="1">
    <source>
        <dbReference type="SAM" id="SignalP"/>
    </source>
</evidence>
<dbReference type="KEGG" id="cii:CIMIT_11980"/>
<sequence length="139" mass="14563">MKRIASAALAATTALTMTVAPAYAADGAPSSSEFYSECTNGYKDYEKEQRKLGVTDKELRDTYRKDIKEDFGVPGSSASDYCLGLMTSDKSDYAQDYKAGTIAFLTLVPLGIVALLGVAAAASGVIPGVTLPAIPGLPR</sequence>
<reference evidence="2 4" key="1">
    <citation type="submission" date="2014-08" db="EMBL/GenBank/DDBJ databases">
        <title>Complete genome sequence of Corynebacterium imitans DSM 44264, isolated from a five-month-old boy with suspected pharyngeal diphtheria.</title>
        <authorList>
            <person name="Mollmann S."/>
            <person name="Albersmeier A."/>
            <person name="Ruckert C."/>
            <person name="Tauch A."/>
        </authorList>
    </citation>
    <scope>NUCLEOTIDE SEQUENCE [LARGE SCALE GENOMIC DNA]</scope>
    <source>
        <strain evidence="2 4">DSM 44264</strain>
    </source>
</reference>
<dbReference type="Proteomes" id="UP000215374">
    <property type="component" value="Chromosome 1"/>
</dbReference>
<evidence type="ECO:0000313" key="2">
    <source>
        <dbReference type="EMBL" id="AIJ34500.1"/>
    </source>
</evidence>
<dbReference type="AlphaFoldDB" id="A0A076NS94"/>
<evidence type="ECO:0000313" key="4">
    <source>
        <dbReference type="Proteomes" id="UP000028780"/>
    </source>
</evidence>
<evidence type="ECO:0000313" key="5">
    <source>
        <dbReference type="Proteomes" id="UP000215374"/>
    </source>
</evidence>